<dbReference type="Gene3D" id="1.20.5.400">
    <property type="match status" value="1"/>
</dbReference>
<evidence type="ECO:0000313" key="3">
    <source>
        <dbReference type="EMBL" id="VVC04608.1"/>
    </source>
</evidence>
<name>A0A5E4LU66_9ARCH</name>
<dbReference type="EMBL" id="CABMJJ010000009">
    <property type="protein sequence ID" value="VVC04608.1"/>
    <property type="molecule type" value="Genomic_DNA"/>
</dbReference>
<protein>
    <submittedName>
        <fullName evidence="3">Uncharacterized protein</fullName>
    </submittedName>
</protein>
<proteinExistence type="predicted"/>
<gene>
    <name evidence="3" type="ORF">LFW2832_01071</name>
</gene>
<keyword evidence="1" id="KW-0175">Coiled coil</keyword>
<dbReference type="AlphaFoldDB" id="A0A5E4LU66"/>
<feature type="coiled-coil region" evidence="1">
    <location>
        <begin position="153"/>
        <end position="187"/>
    </location>
</feature>
<sequence length="261" mass="29871">MPLPTVNQPKTAQPGQPPQGLKEEPHPPQVDGFKIKAKLVKGKLKDLVNLLRSISFLEIAPEKDVLNVLYVESRDINKNPYLFSIIKIKEDGLDVLYTIPPEIGPNKRRIDVIKYLLNVLTLIEGSYQLDQKTLYQLVENAIKELTSSVTMDYTKLFTSYDNLKKEVDDYKKRVDRLTEQSQALTSQNYELKTKNDELTLRVKQLEGLSESALRAKLQEWVAEHNGNISINEFAKLYNVSDARVEEILNKLVNEGYLEVVQ</sequence>
<comment type="caution">
    <text evidence="3">The sequence shown here is derived from an EMBL/GenBank/DDBJ whole genome shotgun (WGS) entry which is preliminary data.</text>
</comment>
<organism evidence="3 4">
    <name type="scientific">Candidatus Bilamarchaeum dharawalense</name>
    <dbReference type="NCBI Taxonomy" id="2885759"/>
    <lineage>
        <taxon>Archaea</taxon>
        <taxon>Candidatus Micrarchaeota</taxon>
        <taxon>Candidatus Micrarchaeia</taxon>
        <taxon>Candidatus Anstonellales</taxon>
        <taxon>Candidatus Bilamarchaeaceae</taxon>
        <taxon>Candidatus Bilamarchaeum</taxon>
    </lineage>
</organism>
<feature type="region of interest" description="Disordered" evidence="2">
    <location>
        <begin position="1"/>
        <end position="27"/>
    </location>
</feature>
<evidence type="ECO:0000256" key="1">
    <source>
        <dbReference type="SAM" id="Coils"/>
    </source>
</evidence>
<evidence type="ECO:0000313" key="4">
    <source>
        <dbReference type="Proteomes" id="UP000789941"/>
    </source>
</evidence>
<dbReference type="Proteomes" id="UP000789941">
    <property type="component" value="Unassembled WGS sequence"/>
</dbReference>
<evidence type="ECO:0000256" key="2">
    <source>
        <dbReference type="SAM" id="MobiDB-lite"/>
    </source>
</evidence>
<dbReference type="Gene3D" id="1.10.10.10">
    <property type="entry name" value="Winged helix-like DNA-binding domain superfamily/Winged helix DNA-binding domain"/>
    <property type="match status" value="1"/>
</dbReference>
<accession>A0A5E4LU66</accession>
<dbReference type="InterPro" id="IPR036388">
    <property type="entry name" value="WH-like_DNA-bd_sf"/>
</dbReference>
<reference evidence="3 4" key="1">
    <citation type="submission" date="2019-08" db="EMBL/GenBank/DDBJ databases">
        <authorList>
            <person name="Vazquez-Campos X."/>
        </authorList>
    </citation>
    <scope>NUCLEOTIDE SEQUENCE [LARGE SCALE GENOMIC DNA]</scope>
    <source>
        <strain evidence="3">LFW-283_2</strain>
    </source>
</reference>
<feature type="compositionally biased region" description="Polar residues" evidence="2">
    <location>
        <begin position="1"/>
        <end position="14"/>
    </location>
</feature>